<sequence>KYMENHKDQEFEGVISGVTEWGIYVEIIENKCEGMCRIREIKDDYYIYDEKQYALVGQSTKNIYQLGDHVLIKVKHTDLERKHLDFTLLEKINK</sequence>
<dbReference type="SMART" id="SM00316">
    <property type="entry name" value="S1"/>
    <property type="match status" value="1"/>
</dbReference>
<accession>A0A3B0U3V9</accession>
<dbReference type="Gene3D" id="2.40.50.140">
    <property type="entry name" value="Nucleic acid-binding proteins"/>
    <property type="match status" value="1"/>
</dbReference>
<protein>
    <submittedName>
        <fullName evidence="2">3'-to-5' exoribonuclease RNase R</fullName>
    </submittedName>
</protein>
<reference evidence="2" key="1">
    <citation type="submission" date="2018-06" db="EMBL/GenBank/DDBJ databases">
        <authorList>
            <person name="Zhirakovskaya E."/>
        </authorList>
    </citation>
    <scope>NUCLEOTIDE SEQUENCE</scope>
</reference>
<name>A0A3B0U3V9_9ZZZZ</name>
<feature type="domain" description="S1 motif" evidence="1">
    <location>
        <begin position="8"/>
        <end position="89"/>
    </location>
</feature>
<dbReference type="AlphaFoldDB" id="A0A3B0U3V9"/>
<dbReference type="InterPro" id="IPR012340">
    <property type="entry name" value="NA-bd_OB-fold"/>
</dbReference>
<dbReference type="Pfam" id="PF00575">
    <property type="entry name" value="S1"/>
    <property type="match status" value="1"/>
</dbReference>
<dbReference type="GO" id="GO:0003676">
    <property type="term" value="F:nucleic acid binding"/>
    <property type="evidence" value="ECO:0007669"/>
    <property type="project" value="InterPro"/>
</dbReference>
<gene>
    <name evidence="2" type="ORF">MNBD_BACTEROID04-1938</name>
</gene>
<evidence type="ECO:0000259" key="1">
    <source>
        <dbReference type="PROSITE" id="PS50126"/>
    </source>
</evidence>
<evidence type="ECO:0000313" key="2">
    <source>
        <dbReference type="EMBL" id="VAW25575.1"/>
    </source>
</evidence>
<dbReference type="SUPFAM" id="SSF50249">
    <property type="entry name" value="Nucleic acid-binding proteins"/>
    <property type="match status" value="1"/>
</dbReference>
<organism evidence="2">
    <name type="scientific">hydrothermal vent metagenome</name>
    <dbReference type="NCBI Taxonomy" id="652676"/>
    <lineage>
        <taxon>unclassified sequences</taxon>
        <taxon>metagenomes</taxon>
        <taxon>ecological metagenomes</taxon>
    </lineage>
</organism>
<proteinExistence type="predicted"/>
<dbReference type="EMBL" id="UOER01000451">
    <property type="protein sequence ID" value="VAW25575.1"/>
    <property type="molecule type" value="Genomic_DNA"/>
</dbReference>
<dbReference type="CDD" id="cd04471">
    <property type="entry name" value="S1_RNase_R"/>
    <property type="match status" value="1"/>
</dbReference>
<dbReference type="InterPro" id="IPR003029">
    <property type="entry name" value="S1_domain"/>
</dbReference>
<feature type="non-terminal residue" evidence="2">
    <location>
        <position position="1"/>
    </location>
</feature>
<dbReference type="PROSITE" id="PS50126">
    <property type="entry name" value="S1"/>
    <property type="match status" value="1"/>
</dbReference>